<dbReference type="Pfam" id="PF02126">
    <property type="entry name" value="PTE"/>
    <property type="match status" value="1"/>
</dbReference>
<dbReference type="PIRSF" id="PIRSF016839">
    <property type="entry name" value="PhP"/>
    <property type="match status" value="1"/>
</dbReference>
<feature type="binding site" evidence="3">
    <location>
        <position position="124"/>
    </location>
    <ligand>
        <name>a divalent metal cation</name>
        <dbReference type="ChEBI" id="CHEBI:60240"/>
        <label>2</label>
    </ligand>
</feature>
<dbReference type="PANTHER" id="PTHR10819:SF3">
    <property type="entry name" value="PHOSPHOTRIESTERASE-RELATED PROTEIN"/>
    <property type="match status" value="1"/>
</dbReference>
<comment type="cofactor">
    <cofactor evidence="3">
        <name>a divalent metal cation</name>
        <dbReference type="ChEBI" id="CHEBI:60240"/>
    </cofactor>
    <text evidence="3">Binds 2 divalent metal cations per subunit.</text>
</comment>
<dbReference type="Gene3D" id="3.20.20.140">
    <property type="entry name" value="Metal-dependent hydrolases"/>
    <property type="match status" value="1"/>
</dbReference>
<dbReference type="CDD" id="cd00530">
    <property type="entry name" value="PTE"/>
    <property type="match status" value="1"/>
</dbReference>
<evidence type="ECO:0000256" key="4">
    <source>
        <dbReference type="PROSITE-ProRule" id="PRU00679"/>
    </source>
</evidence>
<dbReference type="InterPro" id="IPR032466">
    <property type="entry name" value="Metal_Hydrolase"/>
</dbReference>
<feature type="binding site" evidence="3">
    <location>
        <position position="157"/>
    </location>
    <ligand>
        <name>a divalent metal cation</name>
        <dbReference type="ChEBI" id="CHEBI:60240"/>
        <label>2</label>
    </ligand>
</feature>
<dbReference type="InterPro" id="IPR001559">
    <property type="entry name" value="Phosphotriesterase"/>
</dbReference>
<comment type="similarity">
    <text evidence="4">Belongs to the metallo-dependent hydrolases superfamily. Phosphotriesterase family.</text>
</comment>
<keyword evidence="1 3" id="KW-0479">Metal-binding</keyword>
<dbReference type="OrthoDB" id="105927at2"/>
<keyword evidence="2" id="KW-0378">Hydrolase</keyword>
<proteinExistence type="inferred from homology"/>
<evidence type="ECO:0000313" key="5">
    <source>
        <dbReference type="EMBL" id="NYV27834.1"/>
    </source>
</evidence>
<feature type="binding site" evidence="3">
    <location>
        <position position="242"/>
    </location>
    <ligand>
        <name>a divalent metal cation</name>
        <dbReference type="ChEBI" id="CHEBI:60240"/>
        <label>1</label>
    </ligand>
</feature>
<feature type="binding site" evidence="3">
    <location>
        <position position="10"/>
    </location>
    <ligand>
        <name>a divalent metal cation</name>
        <dbReference type="ChEBI" id="CHEBI:60240"/>
        <label>1</label>
    </ligand>
</feature>
<protein>
    <submittedName>
        <fullName evidence="5">Phosphotriesterase-related protein</fullName>
    </submittedName>
</protein>
<organism evidence="5 6">
    <name type="scientific">Streptobacillus felis</name>
    <dbReference type="NCBI Taxonomy" id="1384509"/>
    <lineage>
        <taxon>Bacteria</taxon>
        <taxon>Fusobacteriati</taxon>
        <taxon>Fusobacteriota</taxon>
        <taxon>Fusobacteriia</taxon>
        <taxon>Fusobacteriales</taxon>
        <taxon>Leptotrichiaceae</taxon>
        <taxon>Streptobacillus</taxon>
    </lineage>
</organism>
<dbReference type="PROSITE" id="PS51347">
    <property type="entry name" value="PHOSPHOTRIESTERASE_2"/>
    <property type="match status" value="1"/>
</dbReference>
<dbReference type="RefSeq" id="WP_067320780.1">
    <property type="nucleotide sequence ID" value="NZ_CBCRWS010000017.1"/>
</dbReference>
<feature type="binding site" evidence="3">
    <location>
        <position position="185"/>
    </location>
    <ligand>
        <name>a divalent metal cation</name>
        <dbReference type="ChEBI" id="CHEBI:60240"/>
        <label>2</label>
    </ligand>
</feature>
<evidence type="ECO:0000256" key="3">
    <source>
        <dbReference type="PIRSR" id="PIRSR601559-52"/>
    </source>
</evidence>
<reference evidence="5 6" key="1">
    <citation type="submission" date="2020-05" db="EMBL/GenBank/DDBJ databases">
        <title>Streptobacillus felis strain LHL191014123.</title>
        <authorList>
            <person name="Fawzy A."/>
            <person name="Rau J."/>
            <person name="Risse K."/>
            <person name="Schauerte N."/>
            <person name="Geiger C."/>
            <person name="Blom J."/>
            <person name="Imirzalioglu C."/>
            <person name="Falgenhauer J."/>
            <person name="Bach A."/>
            <person name="Herden C."/>
            <person name="Eisenberg T."/>
        </authorList>
    </citation>
    <scope>NUCLEOTIDE SEQUENCE [LARGE SCALE GENOMIC DNA]</scope>
    <source>
        <strain evidence="5 6">LHL191014123</strain>
    </source>
</reference>
<dbReference type="PANTHER" id="PTHR10819">
    <property type="entry name" value="PHOSPHOTRIESTERASE-RELATED"/>
    <property type="match status" value="1"/>
</dbReference>
<accession>A0A7Z0PEL2</accession>
<dbReference type="SUPFAM" id="SSF51556">
    <property type="entry name" value="Metallo-dependent hydrolases"/>
    <property type="match status" value="1"/>
</dbReference>
<dbReference type="GO" id="GO:0008270">
    <property type="term" value="F:zinc ion binding"/>
    <property type="evidence" value="ECO:0007669"/>
    <property type="project" value="InterPro"/>
</dbReference>
<gene>
    <name evidence="5" type="ORF">HP397_03220</name>
</gene>
<comment type="caution">
    <text evidence="5">The sequence shown here is derived from an EMBL/GenBank/DDBJ whole genome shotgun (WGS) entry which is preliminary data.</text>
</comment>
<feature type="binding site" evidence="3">
    <location>
        <position position="124"/>
    </location>
    <ligand>
        <name>a divalent metal cation</name>
        <dbReference type="ChEBI" id="CHEBI:60240"/>
        <label>1</label>
    </ligand>
</feature>
<evidence type="ECO:0000313" key="6">
    <source>
        <dbReference type="Proteomes" id="UP000526184"/>
    </source>
</evidence>
<feature type="binding site" evidence="3">
    <location>
        <position position="12"/>
    </location>
    <ligand>
        <name>a divalent metal cation</name>
        <dbReference type="ChEBI" id="CHEBI:60240"/>
        <label>1</label>
    </ligand>
</feature>
<dbReference type="AlphaFoldDB" id="A0A7Z0PEL2"/>
<comment type="caution">
    <text evidence="4">Lacks conserved residue(s) required for the propagation of feature annotation.</text>
</comment>
<dbReference type="Proteomes" id="UP000526184">
    <property type="component" value="Unassembled WGS sequence"/>
</dbReference>
<evidence type="ECO:0000256" key="2">
    <source>
        <dbReference type="ARBA" id="ARBA00022801"/>
    </source>
</evidence>
<sequence>MLKDGFTLMHEHMFIDLSKYKNNNLDCRLDAKEEMIEEMKKLYSKGVRNIVEVTNMGMGRDVKYVSDIQKESGINFIFATGFYKVPFLPDFVETMTIDELADLMVKDIEVGIDGTDIKAGIIGEIGTSLNEMKELEEKVFLSAIKAHKITKVPITTHTTLGTYGLKQIEMFKEHGVDLSRVVIGHVDLSGDIQYILSMLKEGVYVEFDTIGKNNYLADDLRVEMLKQIEKAGYIDKVFLSLDITRKSNMEYMGGIGYSYLFDVFLPKLREVGIKEESIEKMLISNPKKFFIGD</sequence>
<keyword evidence="6" id="KW-1185">Reference proteome</keyword>
<dbReference type="GO" id="GO:0016787">
    <property type="term" value="F:hydrolase activity"/>
    <property type="evidence" value="ECO:0007669"/>
    <property type="project" value="UniProtKB-KW"/>
</dbReference>
<evidence type="ECO:0000256" key="1">
    <source>
        <dbReference type="ARBA" id="ARBA00022723"/>
    </source>
</evidence>
<name>A0A7Z0PEL2_9FUSO</name>
<dbReference type="EMBL" id="JABMKT010000013">
    <property type="protein sequence ID" value="NYV27834.1"/>
    <property type="molecule type" value="Genomic_DNA"/>
</dbReference>